<keyword evidence="1" id="KW-1133">Transmembrane helix</keyword>
<evidence type="ECO:0000256" key="1">
    <source>
        <dbReference type="SAM" id="Phobius"/>
    </source>
</evidence>
<evidence type="ECO:0000313" key="2">
    <source>
        <dbReference type="EMBL" id="OAA66295.1"/>
    </source>
</evidence>
<name>A0A167YGG8_CORFA</name>
<gene>
    <name evidence="2" type="ORF">ISF_04133</name>
</gene>
<keyword evidence="3" id="KW-1185">Reference proteome</keyword>
<dbReference type="Proteomes" id="UP000076744">
    <property type="component" value="Unassembled WGS sequence"/>
</dbReference>
<feature type="transmembrane region" description="Helical" evidence="1">
    <location>
        <begin position="80"/>
        <end position="99"/>
    </location>
</feature>
<protein>
    <submittedName>
        <fullName evidence="2">Uncharacterized protein</fullName>
    </submittedName>
</protein>
<sequence>MIPLYRIVELLYIYTYGSRSGRPQSRTTELAPVHLSTLGRYRYYATRQETAEYFLGAFVFPFIFFMWGRWHAYHRLPGTLTGWLIAFALVFVMSSWNQLQHRAGC</sequence>
<accession>A0A167YGG8</accession>
<dbReference type="EMBL" id="AZHB01000008">
    <property type="protein sequence ID" value="OAA66295.1"/>
    <property type="molecule type" value="Genomic_DNA"/>
</dbReference>
<keyword evidence="1" id="KW-0812">Transmembrane</keyword>
<dbReference type="RefSeq" id="XP_018705319.1">
    <property type="nucleotide sequence ID" value="XM_018847739.1"/>
</dbReference>
<comment type="caution">
    <text evidence="2">The sequence shown here is derived from an EMBL/GenBank/DDBJ whole genome shotgun (WGS) entry which is preliminary data.</text>
</comment>
<feature type="transmembrane region" description="Helical" evidence="1">
    <location>
        <begin position="50"/>
        <end position="68"/>
    </location>
</feature>
<organism evidence="2 3">
    <name type="scientific">Cordyceps fumosorosea (strain ARSEF 2679)</name>
    <name type="common">Isaria fumosorosea</name>
    <dbReference type="NCBI Taxonomy" id="1081104"/>
    <lineage>
        <taxon>Eukaryota</taxon>
        <taxon>Fungi</taxon>
        <taxon>Dikarya</taxon>
        <taxon>Ascomycota</taxon>
        <taxon>Pezizomycotina</taxon>
        <taxon>Sordariomycetes</taxon>
        <taxon>Hypocreomycetidae</taxon>
        <taxon>Hypocreales</taxon>
        <taxon>Cordycipitaceae</taxon>
        <taxon>Cordyceps</taxon>
    </lineage>
</organism>
<dbReference type="GeneID" id="30020425"/>
<proteinExistence type="predicted"/>
<evidence type="ECO:0000313" key="3">
    <source>
        <dbReference type="Proteomes" id="UP000076744"/>
    </source>
</evidence>
<dbReference type="AlphaFoldDB" id="A0A167YGG8"/>
<keyword evidence="1" id="KW-0472">Membrane</keyword>
<reference evidence="2 3" key="1">
    <citation type="journal article" date="2016" name="Genome Biol. Evol.">
        <title>Divergent and convergent evolution of fungal pathogenicity.</title>
        <authorList>
            <person name="Shang Y."/>
            <person name="Xiao G."/>
            <person name="Zheng P."/>
            <person name="Cen K."/>
            <person name="Zhan S."/>
            <person name="Wang C."/>
        </authorList>
    </citation>
    <scope>NUCLEOTIDE SEQUENCE [LARGE SCALE GENOMIC DNA]</scope>
    <source>
        <strain evidence="2 3">ARSEF 2679</strain>
    </source>
</reference>